<dbReference type="AlphaFoldDB" id="A0A834U2V7"/>
<proteinExistence type="predicted"/>
<dbReference type="GO" id="GO:0003964">
    <property type="term" value="F:RNA-directed DNA polymerase activity"/>
    <property type="evidence" value="ECO:0007669"/>
    <property type="project" value="UniProtKB-KW"/>
</dbReference>
<gene>
    <name evidence="1" type="ORF">G2W53_013943</name>
</gene>
<sequence>MVNLAKRSARWNIFDVKRVEDWWCELLLGKDKVDSWIASLFAYTCWHIWKQRCNLVFENEEVDSSVVIQESFSTDAEHWTVNSFLKARCDVDRGSGVVNRWVPPSGDMLKINCDASFDGTLKSAGLGVIIIDDYGMILNGRCISTKACSVSVAEALTVKDALSMKGFELGLQCVGVMKDIFQMCGQLNWPLIVHIKRDANKATDWVARNAVLRMCPS</sequence>
<dbReference type="EMBL" id="JAAIUW010000005">
    <property type="protein sequence ID" value="KAF7831610.1"/>
    <property type="molecule type" value="Genomic_DNA"/>
</dbReference>
<evidence type="ECO:0000313" key="2">
    <source>
        <dbReference type="Proteomes" id="UP000634136"/>
    </source>
</evidence>
<comment type="caution">
    <text evidence="1">The sequence shown here is derived from an EMBL/GenBank/DDBJ whole genome shotgun (WGS) entry which is preliminary data.</text>
</comment>
<organism evidence="1 2">
    <name type="scientific">Senna tora</name>
    <dbReference type="NCBI Taxonomy" id="362788"/>
    <lineage>
        <taxon>Eukaryota</taxon>
        <taxon>Viridiplantae</taxon>
        <taxon>Streptophyta</taxon>
        <taxon>Embryophyta</taxon>
        <taxon>Tracheophyta</taxon>
        <taxon>Spermatophyta</taxon>
        <taxon>Magnoliopsida</taxon>
        <taxon>eudicotyledons</taxon>
        <taxon>Gunneridae</taxon>
        <taxon>Pentapetalae</taxon>
        <taxon>rosids</taxon>
        <taxon>fabids</taxon>
        <taxon>Fabales</taxon>
        <taxon>Fabaceae</taxon>
        <taxon>Caesalpinioideae</taxon>
        <taxon>Cassia clade</taxon>
        <taxon>Senna</taxon>
    </lineage>
</organism>
<keyword evidence="2" id="KW-1185">Reference proteome</keyword>
<dbReference type="Proteomes" id="UP000634136">
    <property type="component" value="Unassembled WGS sequence"/>
</dbReference>
<dbReference type="OrthoDB" id="1906820at2759"/>
<accession>A0A834U2V7</accession>
<keyword evidence="1" id="KW-0808">Transferase</keyword>
<dbReference type="PANTHER" id="PTHR47074:SF11">
    <property type="entry name" value="REVERSE TRANSCRIPTASE-LIKE PROTEIN"/>
    <property type="match status" value="1"/>
</dbReference>
<dbReference type="PANTHER" id="PTHR47074">
    <property type="entry name" value="BNAC02G40300D PROTEIN"/>
    <property type="match status" value="1"/>
</dbReference>
<evidence type="ECO:0000313" key="1">
    <source>
        <dbReference type="EMBL" id="KAF7831610.1"/>
    </source>
</evidence>
<protein>
    <submittedName>
        <fullName evidence="1">Reverse transcriptase</fullName>
    </submittedName>
</protein>
<keyword evidence="1" id="KW-0548">Nucleotidyltransferase</keyword>
<dbReference type="InterPro" id="IPR052929">
    <property type="entry name" value="RNase_H-like_EbsB-rel"/>
</dbReference>
<name>A0A834U2V7_9FABA</name>
<reference evidence="1" key="1">
    <citation type="submission" date="2020-09" db="EMBL/GenBank/DDBJ databases">
        <title>Genome-Enabled Discovery of Anthraquinone Biosynthesis in Senna tora.</title>
        <authorList>
            <person name="Kang S.-H."/>
            <person name="Pandey R.P."/>
            <person name="Lee C.-M."/>
            <person name="Sim J.-S."/>
            <person name="Jeong J.-T."/>
            <person name="Choi B.-S."/>
            <person name="Jung M."/>
            <person name="Ginzburg D."/>
            <person name="Zhao K."/>
            <person name="Won S.Y."/>
            <person name="Oh T.-J."/>
            <person name="Yu Y."/>
            <person name="Kim N.-H."/>
            <person name="Lee O.R."/>
            <person name="Lee T.-H."/>
            <person name="Bashyal P."/>
            <person name="Kim T.-S."/>
            <person name="Lee W.-H."/>
            <person name="Kawkins C."/>
            <person name="Kim C.-K."/>
            <person name="Kim J.S."/>
            <person name="Ahn B.O."/>
            <person name="Rhee S.Y."/>
            <person name="Sohng J.K."/>
        </authorList>
    </citation>
    <scope>NUCLEOTIDE SEQUENCE</scope>
    <source>
        <tissue evidence="1">Leaf</tissue>
    </source>
</reference>
<keyword evidence="1" id="KW-0695">RNA-directed DNA polymerase</keyword>